<feature type="region of interest" description="Disordered" evidence="1">
    <location>
        <begin position="624"/>
        <end position="650"/>
    </location>
</feature>
<accession>A0A1Q9F1F9</accession>
<name>A0A1Q9F1F9_SYMMI</name>
<sequence length="1366" mass="150527">MSEQRSRSPKPGIEAELATAQTAVPSDAQIQQQITALKNIVEQHQGRLNTVDQRSAHTRDQMQKAQQLEASKQAIVSSWSDSAGPQERMKAIEDMVAKHDSLRGKYTSTTTLRTKSGWSHFSIVEFFTKDARNDFLELVKKDALICQGQIAIARAQIPKYQRETDQPLRCAISVYSQVIGKQQRYKPTWEMSAVWHDGEWILHMQTQEYDKTRVNIYVNEAVMQAFSDKFAAEWAQWGGSPGRAMDANSRARALASELVALDEDSLFEALKNLTPAELQKLRRLTVAAQALERLGLPTLAEVPVKLKAELRGMAAAELEKELQHVHRFLLSQQVVMGDSWARMRATHAGSFVEKLKGAKFSFEEAAKVLDCLRLGPWSEQELRDMGAAVNVATQTRSGSKSKTQTMLDVAPYLSVQDMVIMRGNGSRLAKLHTVAERLARIGCSNPSEQSLGRVLDSLKALGLKSLADSQVYYDSKLELKRLLKAAAVGSSVPVKIWKYEASPRDLPPEVRAAAYDEADPPSYEDIEVAPRSGPLRKSALVLREHPAASSSARNYQAVDRAENLSEMRQAILELQKQRLQDMAVPAANSQQLALAAVPAANSPQLALAATSHVLPTTSSQGQLVAATPEPTTAAATATGQDLQGAPPLSPEEQDRIMAEAIQKREEAAASTGNGSKKPNRGVLRKPAAAGPKRSLSPAEIAKLDKAARVQPGKAAEEKEAKFRRSAGIEGLLKDLAGQQVEPISRRTLKRAREEDVASHGCILKSLDIVVDGKAQKVQYLDPKAFLQAAVKNTRGFAEMLGQLQKGQSFASPLSWCLYIDEVTPGNALRPRQNRKVFVAYWSCLEWTTRVLQSEEAWFPLMVVLSTVVKAIGGVNVLWKYVMQQVLCEMQAGVVVELPVGARMLFFQMKCFICDEVALKQSLETKGATGTICCPCCQNVLDMKSTLLLHDESGELVSSTCTDYSKFRLHTPESMAAAAGYVARASRHATAAELKRLEQSMGINHHAAGVLLDAELGPLFFGSIMFDWMHILFVTGIVNIQCGLTMGILHGAGWSTERVNVFLNAFRLPQRIQKGGFQDVLTKRNTIAEPVRGSASELLTLVPLLRFYIEKRVLPGADEQLRRQLRPFLLLAALVHTFRSLATRAVDARHLAASVRQYLDEFLAVHGHSDWVPKFHALMHLAPQYLHHGSLLSCFCHERKHKVVKRFTNQLCNWTCGFEKTILQELIASQLKSMKDWTPQSYTKVRLMEPTKKAPVQLERQVSQALGCSGPFVASLEALHGGGYPVHRGDLVVVAAQHGEESIGKADLHLQAAGQTWTVVSFWHQVAADVFQETAGNTGKALVPTSLILQTVAYSLLDGQAIVVRDI</sequence>
<organism evidence="2 3">
    <name type="scientific">Symbiodinium microadriaticum</name>
    <name type="common">Dinoflagellate</name>
    <name type="synonym">Zooxanthella microadriatica</name>
    <dbReference type="NCBI Taxonomy" id="2951"/>
    <lineage>
        <taxon>Eukaryota</taxon>
        <taxon>Sar</taxon>
        <taxon>Alveolata</taxon>
        <taxon>Dinophyceae</taxon>
        <taxon>Suessiales</taxon>
        <taxon>Symbiodiniaceae</taxon>
        <taxon>Symbiodinium</taxon>
    </lineage>
</organism>
<dbReference type="EMBL" id="LSRX01000027">
    <property type="protein sequence ID" value="OLQ13520.1"/>
    <property type="molecule type" value="Genomic_DNA"/>
</dbReference>
<evidence type="ECO:0000256" key="1">
    <source>
        <dbReference type="SAM" id="MobiDB-lite"/>
    </source>
</evidence>
<gene>
    <name evidence="2" type="ORF">AK812_SmicGene2487</name>
</gene>
<dbReference type="Proteomes" id="UP000186817">
    <property type="component" value="Unassembled WGS sequence"/>
</dbReference>
<comment type="caution">
    <text evidence="2">The sequence shown here is derived from an EMBL/GenBank/DDBJ whole genome shotgun (WGS) entry which is preliminary data.</text>
</comment>
<keyword evidence="3" id="KW-1185">Reference proteome</keyword>
<evidence type="ECO:0000313" key="3">
    <source>
        <dbReference type="Proteomes" id="UP000186817"/>
    </source>
</evidence>
<dbReference type="OrthoDB" id="438556at2759"/>
<evidence type="ECO:0000313" key="2">
    <source>
        <dbReference type="EMBL" id="OLQ13520.1"/>
    </source>
</evidence>
<feature type="region of interest" description="Disordered" evidence="1">
    <location>
        <begin position="663"/>
        <end position="720"/>
    </location>
</feature>
<proteinExistence type="predicted"/>
<reference evidence="2 3" key="1">
    <citation type="submission" date="2016-02" db="EMBL/GenBank/DDBJ databases">
        <title>Genome analysis of coral dinoflagellate symbionts highlights evolutionary adaptations to a symbiotic lifestyle.</title>
        <authorList>
            <person name="Aranda M."/>
            <person name="Li Y."/>
            <person name="Liew Y.J."/>
            <person name="Baumgarten S."/>
            <person name="Simakov O."/>
            <person name="Wilson M."/>
            <person name="Piel J."/>
            <person name="Ashoor H."/>
            <person name="Bougouffa S."/>
            <person name="Bajic V.B."/>
            <person name="Ryu T."/>
            <person name="Ravasi T."/>
            <person name="Bayer T."/>
            <person name="Micklem G."/>
            <person name="Kim H."/>
            <person name="Bhak J."/>
            <person name="Lajeunesse T.C."/>
            <person name="Voolstra C.R."/>
        </authorList>
    </citation>
    <scope>NUCLEOTIDE SEQUENCE [LARGE SCALE GENOMIC DNA]</scope>
    <source>
        <strain evidence="2 3">CCMP2467</strain>
    </source>
</reference>
<protein>
    <submittedName>
        <fullName evidence="2">Uncharacterized protein</fullName>
    </submittedName>
</protein>
<feature type="compositionally biased region" description="Low complexity" evidence="1">
    <location>
        <begin position="625"/>
        <end position="638"/>
    </location>
</feature>